<organism evidence="3 4">
    <name type="scientific">Qingrenia yutianensis</name>
    <dbReference type="NCBI Taxonomy" id="2763676"/>
    <lineage>
        <taxon>Bacteria</taxon>
        <taxon>Bacillati</taxon>
        <taxon>Bacillota</taxon>
        <taxon>Clostridia</taxon>
        <taxon>Eubacteriales</taxon>
        <taxon>Oscillospiraceae</taxon>
        <taxon>Qingrenia</taxon>
    </lineage>
</organism>
<gene>
    <name evidence="3" type="ORF">H8706_11105</name>
</gene>
<accession>A0A926IU90</accession>
<dbReference type="InterPro" id="IPR052933">
    <property type="entry name" value="DNA_Protect_Modify"/>
</dbReference>
<evidence type="ECO:0000313" key="3">
    <source>
        <dbReference type="EMBL" id="MBC8597405.1"/>
    </source>
</evidence>
<dbReference type="PANTHER" id="PTHR41313">
    <property type="entry name" value="ADENINE-SPECIFIC METHYLTRANSFERASE"/>
    <property type="match status" value="1"/>
</dbReference>
<keyword evidence="3" id="KW-0347">Helicase</keyword>
<dbReference type="SMART" id="SM00490">
    <property type="entry name" value="HELICc"/>
    <property type="match status" value="1"/>
</dbReference>
<evidence type="ECO:0000259" key="2">
    <source>
        <dbReference type="PROSITE" id="PS51194"/>
    </source>
</evidence>
<keyword evidence="3" id="KW-0378">Hydrolase</keyword>
<dbReference type="Gene3D" id="3.40.50.300">
    <property type="entry name" value="P-loop containing nucleotide triphosphate hydrolases"/>
    <property type="match status" value="1"/>
</dbReference>
<dbReference type="InterPro" id="IPR027417">
    <property type="entry name" value="P-loop_NTPase"/>
</dbReference>
<comment type="caution">
    <text evidence="3">The sequence shown here is derived from an EMBL/GenBank/DDBJ whole genome shotgun (WGS) entry which is preliminary data.</text>
</comment>
<dbReference type="SUPFAM" id="SSF52540">
    <property type="entry name" value="P-loop containing nucleoside triphosphate hydrolases"/>
    <property type="match status" value="1"/>
</dbReference>
<evidence type="ECO:0000256" key="1">
    <source>
        <dbReference type="SAM" id="Coils"/>
    </source>
</evidence>
<keyword evidence="4" id="KW-1185">Reference proteome</keyword>
<name>A0A926IU90_9FIRM</name>
<dbReference type="InterPro" id="IPR001650">
    <property type="entry name" value="Helicase_C-like"/>
</dbReference>
<feature type="coiled-coil region" evidence="1">
    <location>
        <begin position="441"/>
        <end position="479"/>
    </location>
</feature>
<evidence type="ECO:0000313" key="4">
    <source>
        <dbReference type="Proteomes" id="UP000647416"/>
    </source>
</evidence>
<reference evidence="3" key="1">
    <citation type="submission" date="2020-08" db="EMBL/GenBank/DDBJ databases">
        <title>Genome public.</title>
        <authorList>
            <person name="Liu C."/>
            <person name="Sun Q."/>
        </authorList>
    </citation>
    <scope>NUCLEOTIDE SEQUENCE</scope>
    <source>
        <strain evidence="3">NSJ-50</strain>
    </source>
</reference>
<dbReference type="AlphaFoldDB" id="A0A926IU90"/>
<dbReference type="PROSITE" id="PS51194">
    <property type="entry name" value="HELICASE_CTER"/>
    <property type="match status" value="1"/>
</dbReference>
<keyword evidence="3" id="KW-0067">ATP-binding</keyword>
<keyword evidence="3" id="KW-0547">Nucleotide-binding</keyword>
<dbReference type="Proteomes" id="UP000647416">
    <property type="component" value="Unassembled WGS sequence"/>
</dbReference>
<dbReference type="GO" id="GO:0004386">
    <property type="term" value="F:helicase activity"/>
    <property type="evidence" value="ECO:0007669"/>
    <property type="project" value="UniProtKB-KW"/>
</dbReference>
<dbReference type="EMBL" id="JACRTE010000027">
    <property type="protein sequence ID" value="MBC8597405.1"/>
    <property type="molecule type" value="Genomic_DNA"/>
</dbReference>
<keyword evidence="1" id="KW-0175">Coiled coil</keyword>
<dbReference type="Pfam" id="PF00271">
    <property type="entry name" value="Helicase_C"/>
    <property type="match status" value="1"/>
</dbReference>
<dbReference type="PANTHER" id="PTHR41313:SF1">
    <property type="entry name" value="DNA METHYLASE ADENINE-SPECIFIC DOMAIN-CONTAINING PROTEIN"/>
    <property type="match status" value="1"/>
</dbReference>
<protein>
    <submittedName>
        <fullName evidence="3">Helicase</fullName>
    </submittedName>
</protein>
<proteinExistence type="predicted"/>
<feature type="domain" description="Helicase C-terminal" evidence="2">
    <location>
        <begin position="111"/>
        <end position="279"/>
    </location>
</feature>
<sequence>MKTRFAKFFNLPELIAMFKEVADIQTADMLNLPVPEVEYHNEVAEPTQFQKDMVADLGERAEEVRKRTVDPSVDNMLKITNDGRKLALDQRMINPMLPDDETSKVSVCANRVYDIWEETKDKKATQLLFCDLSTPKNDGTFSVYNSIREKLLQKGIPENEVAFIHDANTEVKKDELFKKVRSGDVRVLLGSTSKMGAGTNVQKLLYASHDLDCPWRPADLEQRAGRIIRQGNTNEKVHIYRYVTKGTFDTYMWQTVEQKQKFISQIFTSKSPVRVADDIDPTALSFAEIKALSTGNPHIKEKMELDMEVSKLKLIKSSFMSQIYDLEDKVVKFYPKQIAEIAARIKGLEKDIETVKQYPKAEDKFNTMTIDGFGYFEKEKAGNALIERCKKMTSEEPVNIGDYRGFSMELSFDSFQKLFYVTLVGCLSHKVELGTDVFGNIQRIDNALDGFEKRLETEKEKLANTNTQYETAKAEAKRAFPQEAELQEKTKRLAAVEALLKMDKKDDNVIDTDVSDAEVPQQKREYAMAR</sequence>